<feature type="compositionally biased region" description="Basic and acidic residues" evidence="16">
    <location>
        <begin position="367"/>
        <end position="385"/>
    </location>
</feature>
<dbReference type="FunFam" id="1.10.10.60:FF:000065">
    <property type="entry name" value="Visual system homeobox 1"/>
    <property type="match status" value="1"/>
</dbReference>
<keyword evidence="8 14" id="KW-0371">Homeobox</keyword>
<dbReference type="Ensembl" id="ENSANIT00000002279.1">
    <property type="protein sequence ID" value="ENSANIP00000002213.1"/>
    <property type="gene ID" value="ENSANIG00000001552.1"/>
</dbReference>
<evidence type="ECO:0000256" key="9">
    <source>
        <dbReference type="ARBA" id="ARBA00023163"/>
    </source>
</evidence>
<evidence type="ECO:0000256" key="7">
    <source>
        <dbReference type="ARBA" id="ARBA00023125"/>
    </source>
</evidence>
<dbReference type="Gene3D" id="1.10.10.60">
    <property type="entry name" value="Homeodomain-like"/>
    <property type="match status" value="1"/>
</dbReference>
<keyword evidence="9" id="KW-0804">Transcription</keyword>
<comment type="subcellular location">
    <subcellularLocation>
        <location evidence="1 14 15">Nucleus</location>
    </subcellularLocation>
</comment>
<dbReference type="PANTHER" id="PTHR46892:SF1">
    <property type="entry name" value="VISUAL SYSTEM HOMEOBOX 2"/>
    <property type="match status" value="1"/>
</dbReference>
<dbReference type="PROSITE" id="PS00027">
    <property type="entry name" value="HOMEOBOX_1"/>
    <property type="match status" value="1"/>
</dbReference>
<keyword evidence="7 14" id="KW-0238">DNA-binding</keyword>
<evidence type="ECO:0000256" key="11">
    <source>
        <dbReference type="ARBA" id="ARBA00023305"/>
    </source>
</evidence>
<feature type="compositionally biased region" description="Basic and acidic residues" evidence="16">
    <location>
        <begin position="288"/>
        <end position="313"/>
    </location>
</feature>
<evidence type="ECO:0000256" key="12">
    <source>
        <dbReference type="ARBA" id="ARBA00030203"/>
    </source>
</evidence>
<protein>
    <recommendedName>
        <fullName evidence="3">Visual system homeobox 2</fullName>
    </recommendedName>
    <alternativeName>
        <fullName evidence="12">Ceh-10 homeodomain-containing homolog</fullName>
    </alternativeName>
    <alternativeName>
        <fullName evidence="13">Homeobox protein CHX10</fullName>
    </alternativeName>
</protein>
<evidence type="ECO:0000256" key="3">
    <source>
        <dbReference type="ARBA" id="ARBA00014891"/>
    </source>
</evidence>
<organism evidence="20 21">
    <name type="scientific">Accipiter nisus</name>
    <name type="common">Eurasian sparrowhawk</name>
    <dbReference type="NCBI Taxonomy" id="211598"/>
    <lineage>
        <taxon>Eukaryota</taxon>
        <taxon>Metazoa</taxon>
        <taxon>Chordata</taxon>
        <taxon>Craniata</taxon>
        <taxon>Vertebrata</taxon>
        <taxon>Euteleostomi</taxon>
        <taxon>Archelosauria</taxon>
        <taxon>Archosauria</taxon>
        <taxon>Dinosauria</taxon>
        <taxon>Saurischia</taxon>
        <taxon>Theropoda</taxon>
        <taxon>Coelurosauria</taxon>
        <taxon>Aves</taxon>
        <taxon>Neognathae</taxon>
        <taxon>Neoaves</taxon>
        <taxon>Telluraves</taxon>
        <taxon>Accipitrimorphae</taxon>
        <taxon>Accipitriformes</taxon>
        <taxon>Accipitridae</taxon>
        <taxon>Accipitrinae</taxon>
        <taxon>Accipiter</taxon>
    </lineage>
</organism>
<reference evidence="20" key="2">
    <citation type="submission" date="2025-09" db="UniProtKB">
        <authorList>
            <consortium name="Ensembl"/>
        </authorList>
    </citation>
    <scope>IDENTIFICATION</scope>
</reference>
<dbReference type="PROSITE" id="PS50071">
    <property type="entry name" value="HOMEOBOX_2"/>
    <property type="match status" value="1"/>
</dbReference>
<evidence type="ECO:0000313" key="21">
    <source>
        <dbReference type="Proteomes" id="UP000694541"/>
    </source>
</evidence>
<evidence type="ECO:0000259" key="17">
    <source>
        <dbReference type="PROSITE" id="PS50071"/>
    </source>
</evidence>
<accession>A0A8B9M1C6</accession>
<feature type="domain" description="Homeobox" evidence="17">
    <location>
        <begin position="168"/>
        <end position="228"/>
    </location>
</feature>
<evidence type="ECO:0000259" key="19">
    <source>
        <dbReference type="PROSITE" id="PS51496"/>
    </source>
</evidence>
<dbReference type="InterPro" id="IPR017970">
    <property type="entry name" value="Homeobox_CS"/>
</dbReference>
<dbReference type="Pfam" id="PF00046">
    <property type="entry name" value="Homeodomain"/>
    <property type="match status" value="1"/>
</dbReference>
<dbReference type="InterPro" id="IPR009057">
    <property type="entry name" value="Homeodomain-like_sf"/>
</dbReference>
<evidence type="ECO:0000256" key="15">
    <source>
        <dbReference type="RuleBase" id="RU000682"/>
    </source>
</evidence>
<feature type="region of interest" description="Disordered" evidence="16">
    <location>
        <begin position="132"/>
        <end position="173"/>
    </location>
</feature>
<evidence type="ECO:0000259" key="18">
    <source>
        <dbReference type="PROSITE" id="PS50803"/>
    </source>
</evidence>
<dbReference type="PROSITE" id="PS50803">
    <property type="entry name" value="OAR"/>
    <property type="match status" value="1"/>
</dbReference>
<feature type="region of interest" description="Disordered" evidence="16">
    <location>
        <begin position="286"/>
        <end position="385"/>
    </location>
</feature>
<dbReference type="GO" id="GO:0000981">
    <property type="term" value="F:DNA-binding transcription factor activity, RNA polymerase II-specific"/>
    <property type="evidence" value="ECO:0007669"/>
    <property type="project" value="InterPro"/>
</dbReference>
<dbReference type="PANTHER" id="PTHR46892">
    <property type="entry name" value="VISUAL SYSTEM HOMEOBOX 2"/>
    <property type="match status" value="1"/>
</dbReference>
<evidence type="ECO:0000313" key="20">
    <source>
        <dbReference type="Ensembl" id="ENSANIP00000002213.1"/>
    </source>
</evidence>
<proteinExistence type="inferred from homology"/>
<dbReference type="InterPro" id="IPR003654">
    <property type="entry name" value="OAR_dom"/>
</dbReference>
<keyword evidence="21" id="KW-1185">Reference proteome</keyword>
<dbReference type="AlphaFoldDB" id="A0A8B9M1C6"/>
<dbReference type="CDD" id="cd00086">
    <property type="entry name" value="homeodomain"/>
    <property type="match status" value="1"/>
</dbReference>
<evidence type="ECO:0000256" key="10">
    <source>
        <dbReference type="ARBA" id="ARBA00023242"/>
    </source>
</evidence>
<evidence type="ECO:0000256" key="5">
    <source>
        <dbReference type="ARBA" id="ARBA00022606"/>
    </source>
</evidence>
<dbReference type="GO" id="GO:0005634">
    <property type="term" value="C:nucleus"/>
    <property type="evidence" value="ECO:0007669"/>
    <property type="project" value="UniProtKB-SubCell"/>
</dbReference>
<dbReference type="InterPro" id="IPR001356">
    <property type="entry name" value="HD"/>
</dbReference>
<dbReference type="PROSITE" id="PS51496">
    <property type="entry name" value="CVC"/>
    <property type="match status" value="1"/>
</dbReference>
<feature type="DNA-binding region" description="Homeobox" evidence="14">
    <location>
        <begin position="170"/>
        <end position="229"/>
    </location>
</feature>
<keyword evidence="6" id="KW-0805">Transcription regulation</keyword>
<dbReference type="GO" id="GO:1990837">
    <property type="term" value="F:sequence-specific double-stranded DNA binding"/>
    <property type="evidence" value="ECO:0007669"/>
    <property type="project" value="TreeGrafter"/>
</dbReference>
<feature type="domain" description="CVC" evidence="19">
    <location>
        <begin position="230"/>
        <end position="283"/>
    </location>
</feature>
<keyword evidence="11" id="KW-0844">Vision</keyword>
<dbReference type="SUPFAM" id="SSF46689">
    <property type="entry name" value="Homeodomain-like"/>
    <property type="match status" value="1"/>
</dbReference>
<evidence type="ECO:0000256" key="1">
    <source>
        <dbReference type="ARBA" id="ARBA00004123"/>
    </source>
</evidence>
<comment type="similarity">
    <text evidence="2">Belongs to the paired homeobox family.</text>
</comment>
<sequence>MTGKAGAALAPSLPGKPKPDGAAAAAPPPPPPPPPAAGAKPSSGPTPPRCTGFGIQEILGLNKEPPSHPRAALDSLPAGHLLAARSVLSPAGVGGVGMGLLGAGGIPGFYTQPTFLEVLSDPQSVHLQPLARAPGQLDSSQTASSDSEDVSSSDRKMSKSSLNQSKKRKKRRHRTIFTSYQLEELEKAFNEAHYPDVYAREMLAMKTELPEDRIQVWFQNRRAKWRKREKCWGRSSVMAEYGLYGAMVRHSIPLPESILKSAKDGIMESCAPWLLGMHKKSLEAAAEAGRKTEVERQALPKLDKGDKEERGPDPKTTISQEELRENSIAALRAKAQEHSTKVLGTIAGDTPAPGRKPETGEEAAVAEDERQTEKLNSSQKEEKLI</sequence>
<dbReference type="InterPro" id="IPR023339">
    <property type="entry name" value="CVC"/>
</dbReference>
<keyword evidence="5" id="KW-0716">Sensory transduction</keyword>
<evidence type="ECO:0000256" key="2">
    <source>
        <dbReference type="ARBA" id="ARBA00005733"/>
    </source>
</evidence>
<evidence type="ECO:0000256" key="4">
    <source>
        <dbReference type="ARBA" id="ARBA00022473"/>
    </source>
</evidence>
<evidence type="ECO:0000256" key="6">
    <source>
        <dbReference type="ARBA" id="ARBA00023015"/>
    </source>
</evidence>
<name>A0A8B9M1C6_9AVES</name>
<feature type="domain" description="OAR" evidence="18">
    <location>
        <begin position="326"/>
        <end position="339"/>
    </location>
</feature>
<keyword evidence="10 14" id="KW-0539">Nucleus</keyword>
<dbReference type="GO" id="GO:0007601">
    <property type="term" value="P:visual perception"/>
    <property type="evidence" value="ECO:0007669"/>
    <property type="project" value="UniProtKB-KW"/>
</dbReference>
<evidence type="ECO:0000256" key="14">
    <source>
        <dbReference type="PROSITE-ProRule" id="PRU00108"/>
    </source>
</evidence>
<keyword evidence="4" id="KW-0217">Developmental protein</keyword>
<feature type="compositionally biased region" description="Pro residues" evidence="16">
    <location>
        <begin position="26"/>
        <end position="36"/>
    </location>
</feature>
<evidence type="ECO:0000256" key="13">
    <source>
        <dbReference type="ARBA" id="ARBA00031274"/>
    </source>
</evidence>
<reference evidence="20" key="1">
    <citation type="submission" date="2025-08" db="UniProtKB">
        <authorList>
            <consortium name="Ensembl"/>
        </authorList>
    </citation>
    <scope>IDENTIFICATION</scope>
</reference>
<evidence type="ECO:0000256" key="8">
    <source>
        <dbReference type="ARBA" id="ARBA00023155"/>
    </source>
</evidence>
<dbReference type="Proteomes" id="UP000694541">
    <property type="component" value="Unplaced"/>
</dbReference>
<dbReference type="InterPro" id="IPR052294">
    <property type="entry name" value="VSX_homeobox_regulators"/>
</dbReference>
<evidence type="ECO:0000256" key="16">
    <source>
        <dbReference type="SAM" id="MobiDB-lite"/>
    </source>
</evidence>
<feature type="region of interest" description="Disordered" evidence="16">
    <location>
        <begin position="1"/>
        <end position="53"/>
    </location>
</feature>
<dbReference type="Pfam" id="PF03826">
    <property type="entry name" value="OAR"/>
    <property type="match status" value="1"/>
</dbReference>
<dbReference type="SMART" id="SM00389">
    <property type="entry name" value="HOX"/>
    <property type="match status" value="1"/>
</dbReference>